<name>A0AAV5MRF3_9ROSI</name>
<feature type="region of interest" description="Disordered" evidence="1">
    <location>
        <begin position="335"/>
        <end position="382"/>
    </location>
</feature>
<evidence type="ECO:0000256" key="1">
    <source>
        <dbReference type="SAM" id="MobiDB-lite"/>
    </source>
</evidence>
<gene>
    <name evidence="3" type="ORF">SLEP1_g59130</name>
</gene>
<dbReference type="PANTHER" id="PTHR48473">
    <property type="entry name" value="TIR DOMAIN-CONTAINING PROTEIN"/>
    <property type="match status" value="1"/>
</dbReference>
<evidence type="ECO:0000313" key="4">
    <source>
        <dbReference type="Proteomes" id="UP001054252"/>
    </source>
</evidence>
<feature type="region of interest" description="Disordered" evidence="1">
    <location>
        <begin position="1"/>
        <end position="35"/>
    </location>
</feature>
<proteinExistence type="predicted"/>
<accession>A0AAV5MRF3</accession>
<evidence type="ECO:0000256" key="2">
    <source>
        <dbReference type="SAM" id="Phobius"/>
    </source>
</evidence>
<dbReference type="AlphaFoldDB" id="A0AAV5MRF3"/>
<feature type="transmembrane region" description="Helical" evidence="2">
    <location>
        <begin position="63"/>
        <end position="82"/>
    </location>
</feature>
<dbReference type="PANTHER" id="PTHR48473:SF1">
    <property type="entry name" value="TIR DOMAIN-CONTAINING PROTEIN"/>
    <property type="match status" value="1"/>
</dbReference>
<keyword evidence="2" id="KW-0812">Transmembrane</keyword>
<sequence>MRRRSHHEEGDEQHSSNTLPKDDEARRSEQSDGSGVGKMSVVINFIPLIALAVLGQLNSNPKPLYSFILMLLSLASLCLWIIALKYRSKGKTAILGLVSTICQSLVAAANWVLLVMHRKTQIQTSAWPILFASVVLYSAFQRNRTQTDQPHRVQLQPLQSIVIDKPTSEYQESFTRLQDHAKATRWRYLLVLKITIEQAFAIFNLMVEFTSAIFDLLSSEPKPLYALILMLLPFVSLLLCLYEVYRKGKTERVTWSFWDKVGLICAVVQPIPSTFNFALVRQQKGQVQISVLPLVFALALSCSEVWESPNMTGSEGNIDEEEQVVPINQKQGVTEVSTLKKESESTASEEGKSGLPNQSQLGGNEEVSPKKEKSVVKDDNKMAPKTEDSWDIWVKWEPVFTDTPVSPKSIRVSSERRRIRRPLLTPGERMKALIKEIRETLFTDEIWPLAKNEESVRGKKKELMREPTRRKTDTILRRRRDTGRHSYFN</sequence>
<feature type="transmembrane region" description="Helical" evidence="2">
    <location>
        <begin position="186"/>
        <end position="205"/>
    </location>
</feature>
<feature type="transmembrane region" description="Helical" evidence="2">
    <location>
        <begin position="36"/>
        <end position="57"/>
    </location>
</feature>
<protein>
    <submittedName>
        <fullName evidence="3">Uncharacterized protein</fullName>
    </submittedName>
</protein>
<organism evidence="3 4">
    <name type="scientific">Rubroshorea leprosula</name>
    <dbReference type="NCBI Taxonomy" id="152421"/>
    <lineage>
        <taxon>Eukaryota</taxon>
        <taxon>Viridiplantae</taxon>
        <taxon>Streptophyta</taxon>
        <taxon>Embryophyta</taxon>
        <taxon>Tracheophyta</taxon>
        <taxon>Spermatophyta</taxon>
        <taxon>Magnoliopsida</taxon>
        <taxon>eudicotyledons</taxon>
        <taxon>Gunneridae</taxon>
        <taxon>Pentapetalae</taxon>
        <taxon>rosids</taxon>
        <taxon>malvids</taxon>
        <taxon>Malvales</taxon>
        <taxon>Dipterocarpaceae</taxon>
        <taxon>Rubroshorea</taxon>
    </lineage>
</organism>
<comment type="caution">
    <text evidence="3">The sequence shown here is derived from an EMBL/GenBank/DDBJ whole genome shotgun (WGS) entry which is preliminary data.</text>
</comment>
<keyword evidence="4" id="KW-1185">Reference proteome</keyword>
<feature type="compositionally biased region" description="Basic and acidic residues" evidence="1">
    <location>
        <begin position="453"/>
        <end position="476"/>
    </location>
</feature>
<feature type="region of interest" description="Disordered" evidence="1">
    <location>
        <begin position="453"/>
        <end position="489"/>
    </location>
</feature>
<feature type="compositionally biased region" description="Basic and acidic residues" evidence="1">
    <location>
        <begin position="367"/>
        <end position="382"/>
    </location>
</feature>
<reference evidence="3 4" key="1">
    <citation type="journal article" date="2021" name="Commun. Biol.">
        <title>The genome of Shorea leprosula (Dipterocarpaceae) highlights the ecological relevance of drought in aseasonal tropical rainforests.</title>
        <authorList>
            <person name="Ng K.K.S."/>
            <person name="Kobayashi M.J."/>
            <person name="Fawcett J.A."/>
            <person name="Hatakeyama M."/>
            <person name="Paape T."/>
            <person name="Ng C.H."/>
            <person name="Ang C.C."/>
            <person name="Tnah L.H."/>
            <person name="Lee C.T."/>
            <person name="Nishiyama T."/>
            <person name="Sese J."/>
            <person name="O'Brien M.J."/>
            <person name="Copetti D."/>
            <person name="Mohd Noor M.I."/>
            <person name="Ong R.C."/>
            <person name="Putra M."/>
            <person name="Sireger I.Z."/>
            <person name="Indrioko S."/>
            <person name="Kosugi Y."/>
            <person name="Izuno A."/>
            <person name="Isagi Y."/>
            <person name="Lee S.L."/>
            <person name="Shimizu K.K."/>
        </authorList>
    </citation>
    <scope>NUCLEOTIDE SEQUENCE [LARGE SCALE GENOMIC DNA]</scope>
    <source>
        <strain evidence="3">214</strain>
    </source>
</reference>
<evidence type="ECO:0000313" key="3">
    <source>
        <dbReference type="EMBL" id="GKV52553.1"/>
    </source>
</evidence>
<dbReference type="Proteomes" id="UP001054252">
    <property type="component" value="Unassembled WGS sequence"/>
</dbReference>
<feature type="compositionally biased region" description="Basic and acidic residues" evidence="1">
    <location>
        <begin position="338"/>
        <end position="352"/>
    </location>
</feature>
<feature type="compositionally biased region" description="Basic and acidic residues" evidence="1">
    <location>
        <begin position="1"/>
        <end position="30"/>
    </location>
</feature>
<keyword evidence="2" id="KW-0472">Membrane</keyword>
<keyword evidence="2" id="KW-1133">Transmembrane helix</keyword>
<dbReference type="EMBL" id="BPVZ01000756">
    <property type="protein sequence ID" value="GKV52553.1"/>
    <property type="molecule type" value="Genomic_DNA"/>
</dbReference>
<feature type="transmembrane region" description="Helical" evidence="2">
    <location>
        <begin position="225"/>
        <end position="245"/>
    </location>
</feature>
<feature type="transmembrane region" description="Helical" evidence="2">
    <location>
        <begin position="122"/>
        <end position="140"/>
    </location>
</feature>
<feature type="transmembrane region" description="Helical" evidence="2">
    <location>
        <begin position="94"/>
        <end position="116"/>
    </location>
</feature>